<evidence type="ECO:0000313" key="3">
    <source>
        <dbReference type="Proteomes" id="UP000504607"/>
    </source>
</evidence>
<feature type="repeat" description="PPR" evidence="2">
    <location>
        <begin position="79"/>
        <end position="113"/>
    </location>
</feature>
<dbReference type="FunCoup" id="A0A6I9R1E7">
    <property type="interactions" value="475"/>
</dbReference>
<organism evidence="3 4">
    <name type="scientific">Elaeis guineensis var. tenera</name>
    <name type="common">Oil palm</name>
    <dbReference type="NCBI Taxonomy" id="51953"/>
    <lineage>
        <taxon>Eukaryota</taxon>
        <taxon>Viridiplantae</taxon>
        <taxon>Streptophyta</taxon>
        <taxon>Embryophyta</taxon>
        <taxon>Tracheophyta</taxon>
        <taxon>Spermatophyta</taxon>
        <taxon>Magnoliopsida</taxon>
        <taxon>Liliopsida</taxon>
        <taxon>Arecaceae</taxon>
        <taxon>Arecoideae</taxon>
        <taxon>Cocoseae</taxon>
        <taxon>Elaeidinae</taxon>
        <taxon>Elaeis</taxon>
    </lineage>
</organism>
<dbReference type="PANTHER" id="PTHR24015">
    <property type="entry name" value="OS07G0578800 PROTEIN-RELATED"/>
    <property type="match status" value="1"/>
</dbReference>
<accession>A0A6I9R1E7</accession>
<dbReference type="NCBIfam" id="TIGR00756">
    <property type="entry name" value="PPR"/>
    <property type="match status" value="3"/>
</dbReference>
<dbReference type="InterPro" id="IPR046848">
    <property type="entry name" value="E_motif"/>
</dbReference>
<sequence>MFSPSPSTAVRSLSDLLRLAAGAGSLHLAQRAHARAFPLGLHRHPVLSSALISAYSRLGFPSLSRLVFDSATAAGAPLNVFLWNALLAAYSRAGLFIEPLALFRRMRPHQCPDHFTLAILAKASAELADSRTGRGIHSLVIRLGFGSDTVMANSLILLYFRCGSPDDARQMFDEMPARSVASWNVLISELVSLGDALDEEEEEVWKLIIRMQMEGVKPDGFTVSTILPLCGWLRGREIHCFVLRNDLGLGSDFHVGSCLIDMYSRSRHVDFGRWIFDGMVSKNLVAWTAMIAGYVENGDFKEALRLFQLMQFKDHLVPNKVTLVSVLPAIGSLASLVDGKQVHGFAIRADLHREVSLNNALIDMYSKCGSLNYARHIFDDESWHKDVISWSSMISCYGIHGEGKEAVVLFNEMCSLGVKLDRITSLAVLSACDRAGLVSEGVDIYNSLVKNCAVVPSVEICSCMVDMLGRAGQLNEAVDFINSMPVAPSPSVWGALFGASVIHNNQEMQDLASRFLLQSEPDSPSNYVSLSNLHASSGRWDYVEQVRTRMQERGFRKMPGYSWINVNSLLLSSG</sequence>
<dbReference type="InterPro" id="IPR046960">
    <property type="entry name" value="PPR_At4g14850-like_plant"/>
</dbReference>
<dbReference type="GO" id="GO:0009451">
    <property type="term" value="P:RNA modification"/>
    <property type="evidence" value="ECO:0007669"/>
    <property type="project" value="InterPro"/>
</dbReference>
<evidence type="ECO:0000256" key="2">
    <source>
        <dbReference type="PROSITE-ProRule" id="PRU00708"/>
    </source>
</evidence>
<proteinExistence type="predicted"/>
<feature type="repeat" description="PPR" evidence="2">
    <location>
        <begin position="386"/>
        <end position="420"/>
    </location>
</feature>
<dbReference type="Proteomes" id="UP000504607">
    <property type="component" value="Chromosome 4"/>
</dbReference>
<dbReference type="InParanoid" id="A0A6I9R1E7"/>
<dbReference type="FunFam" id="1.25.40.10:FF:000285">
    <property type="entry name" value="Pentatricopeptide repeat-containing protein, chloroplastic"/>
    <property type="match status" value="1"/>
</dbReference>
<dbReference type="AlphaFoldDB" id="A0A6I9R1E7"/>
<dbReference type="FunFam" id="1.25.40.10:FF:000996">
    <property type="entry name" value="Small kernel1"/>
    <property type="match status" value="1"/>
</dbReference>
<gene>
    <name evidence="4" type="primary">LOC105043142</name>
</gene>
<dbReference type="GO" id="GO:0003723">
    <property type="term" value="F:RNA binding"/>
    <property type="evidence" value="ECO:0007669"/>
    <property type="project" value="InterPro"/>
</dbReference>
<dbReference type="PROSITE" id="PS51375">
    <property type="entry name" value="PPR"/>
    <property type="match status" value="4"/>
</dbReference>
<dbReference type="Pfam" id="PF01535">
    <property type="entry name" value="PPR"/>
    <property type="match status" value="4"/>
</dbReference>
<keyword evidence="1" id="KW-0677">Repeat</keyword>
<evidence type="ECO:0000313" key="4">
    <source>
        <dbReference type="RefSeq" id="XP_010918861.1"/>
    </source>
</evidence>
<dbReference type="Gene3D" id="1.25.40.10">
    <property type="entry name" value="Tetratricopeptide repeat domain"/>
    <property type="match status" value="4"/>
</dbReference>
<evidence type="ECO:0000256" key="1">
    <source>
        <dbReference type="ARBA" id="ARBA00022737"/>
    </source>
</evidence>
<feature type="repeat" description="PPR" evidence="2">
    <location>
        <begin position="148"/>
        <end position="182"/>
    </location>
</feature>
<dbReference type="KEGG" id="egu:105043142"/>
<keyword evidence="3" id="KW-1185">Reference proteome</keyword>
<dbReference type="Pfam" id="PF13041">
    <property type="entry name" value="PPR_2"/>
    <property type="match status" value="2"/>
</dbReference>
<dbReference type="InterPro" id="IPR002885">
    <property type="entry name" value="PPR_rpt"/>
</dbReference>
<dbReference type="InterPro" id="IPR011990">
    <property type="entry name" value="TPR-like_helical_dom_sf"/>
</dbReference>
<dbReference type="OrthoDB" id="879807at2759"/>
<protein>
    <submittedName>
        <fullName evidence="4">Pentatricopeptide repeat-containing protein DOT4, chloroplastic</fullName>
    </submittedName>
</protein>
<dbReference type="Pfam" id="PF20431">
    <property type="entry name" value="E_motif"/>
    <property type="match status" value="1"/>
</dbReference>
<reference evidence="4" key="1">
    <citation type="submission" date="2025-08" db="UniProtKB">
        <authorList>
            <consortium name="RefSeq"/>
        </authorList>
    </citation>
    <scope>IDENTIFICATION</scope>
</reference>
<dbReference type="RefSeq" id="XP_010918861.1">
    <property type="nucleotide sequence ID" value="XM_010920559.2"/>
</dbReference>
<dbReference type="PANTHER" id="PTHR24015:SF898">
    <property type="entry name" value="OS07G0436600 PROTEIN"/>
    <property type="match status" value="1"/>
</dbReference>
<dbReference type="GeneID" id="105043142"/>
<feature type="repeat" description="PPR" evidence="2">
    <location>
        <begin position="283"/>
        <end position="317"/>
    </location>
</feature>
<name>A0A6I9R1E7_ELAGV</name>